<dbReference type="Pfam" id="PF09937">
    <property type="entry name" value="DUF2169"/>
    <property type="match status" value="1"/>
</dbReference>
<dbReference type="SUPFAM" id="SSF141571">
    <property type="entry name" value="Pentapeptide repeat-like"/>
    <property type="match status" value="3"/>
</dbReference>
<dbReference type="PANTHER" id="PTHR14136">
    <property type="entry name" value="BTB_POZ DOMAIN-CONTAINING PROTEIN KCTD9"/>
    <property type="match status" value="1"/>
</dbReference>
<dbReference type="EMBL" id="JAKIKS010000006">
    <property type="protein sequence ID" value="MCL1123475.1"/>
    <property type="molecule type" value="Genomic_DNA"/>
</dbReference>
<keyword evidence="4" id="KW-1185">Reference proteome</keyword>
<organism evidence="3 4">
    <name type="scientific">Shewanella surugensis</name>
    <dbReference type="NCBI Taxonomy" id="212020"/>
    <lineage>
        <taxon>Bacteria</taxon>
        <taxon>Pseudomonadati</taxon>
        <taxon>Pseudomonadota</taxon>
        <taxon>Gammaproteobacteria</taxon>
        <taxon>Alteromonadales</taxon>
        <taxon>Shewanellaceae</taxon>
        <taxon>Shewanella</taxon>
    </lineage>
</organism>
<dbReference type="InterPro" id="IPR001646">
    <property type="entry name" value="5peptide_repeat"/>
</dbReference>
<feature type="domain" description="DUF2169" evidence="2">
    <location>
        <begin position="22"/>
        <end position="314"/>
    </location>
</feature>
<sequence length="1243" mass="139669">MSIKIMKNDEIATLFVPYELQGKSYLCISMIVGFDLLYPEKSVNEQKIWASVNASLDGRMFDAGMPKINPEWLLSGACFSGPSPREVVKVSAHFAGSEKQIDVYGSRQWQYRQGRLVPSEPAPFIRQPLTWEMTWGGEDIAENKLGLSLVEESYPLACLFYSDDIHNSRVENTDHRSACFLPLAIDHPMRQACMGSYDEIWFRERWPSVPQNFDWHFFNQAPFDQRLTDFFKGGEAYHLVNLHPKEAVITGSLPFYRPRVFVRQYSDPTATPIQNVESLKQHDNEAIDQEIQYKISEIGLRNDTVWFFPEQQLGLRIFRGSIEVQDEEALDVSDILFVSEDREKNPLSTEHYVHYMAHYNAAKEAESAEMAQLGEKAQQAKLDLAEAEKELSDIPQYMAFKQGQFENKIPAGKTQPHDFLAQLDRQLDVSSGQLATLAQHASGLSPELQSLLAQSGPKIDAMKSSFAQQMQMHMKLKHDMATDLKQMKLNKPNVATNPEYGQQVQAMEEKLNAYGDILDYPQTDTPWHDKASELVAQSSDLDYFLKRCKKLMALGFRKLNIQRLMLGYLSHERVFVPQEWGLSMDDFHDELPTTLPSGWLLPEYQEGVFTALHIRQSLFEPETDMLVFGSETFPWHSALQVGLPVVMCQDRSFAWLIEQDVRGLVNVIEMPLVDTELSDDVQKVIVAAPQHFLFMQNIDDLSPWQAVFPALEPIGLKEDLLIEQAYAESVDLTGWLVEYITPIEGQSSTDQLANIQKTKRKSLFAVPQFTKEQAQAAFDQKQASLYQDFGLTAGMPLKAALNEAFEQKSASFKPKLPAGVSSDVFQKGLDKLKNAPLSTAPASEQFERLSQQSIALLEKEQANAKSDVAKDLVEKQLCLVKAEAQVAIDKMKELEAIAPPKINNDDTPVDFEKLSREQVIDWHERGLSLAKKDLSDLDLSNLDLSYVDMSGSILSETNFSGSKLISAKMQEVIATEAIFDSADLEGADLCRALLSESSGCKAHLSHACLDEAVLSDAQFNQANFTFASMNSMTASGSQFVGSNFNDSQLHQANLLNTLLDNASFIRCRAIKMKCFEAKAKESVWTDAKLDKALFWSADLSGADFTAAQLTNARFGSAQLPGVCFNQAVLVKANFADANLADAHFHQANMENIYISNTNMQRTQLHGVNLKRAQCIRSNFNGAHFQAVNAMQTNFMRSIFSNSTLDRVCFYNGDLYKTTFGNTHIKKCNFKATLLANNEDLING</sequence>
<dbReference type="PANTHER" id="PTHR14136:SF17">
    <property type="entry name" value="BTB_POZ DOMAIN-CONTAINING PROTEIN KCTD9"/>
    <property type="match status" value="1"/>
</dbReference>
<evidence type="ECO:0000259" key="2">
    <source>
        <dbReference type="Pfam" id="PF09937"/>
    </source>
</evidence>
<protein>
    <submittedName>
        <fullName evidence="3">DUF2169 domain-containing protein</fullName>
    </submittedName>
</protein>
<evidence type="ECO:0000313" key="4">
    <source>
        <dbReference type="Proteomes" id="UP001203423"/>
    </source>
</evidence>
<reference evidence="3 4" key="1">
    <citation type="submission" date="2022-01" db="EMBL/GenBank/DDBJ databases">
        <title>Whole genome-based taxonomy of the Shewanellaceae.</title>
        <authorList>
            <person name="Martin-Rodriguez A.J."/>
        </authorList>
    </citation>
    <scope>NUCLEOTIDE SEQUENCE [LARGE SCALE GENOMIC DNA]</scope>
    <source>
        <strain evidence="3 4">DSM 17177</strain>
    </source>
</reference>
<name>A0ABT0L7V2_9GAMM</name>
<evidence type="ECO:0000256" key="1">
    <source>
        <dbReference type="SAM" id="Coils"/>
    </source>
</evidence>
<dbReference type="RefSeq" id="WP_248938761.1">
    <property type="nucleotide sequence ID" value="NZ_JAKIKS010000006.1"/>
</dbReference>
<proteinExistence type="predicted"/>
<dbReference type="InterPro" id="IPR051082">
    <property type="entry name" value="Pentapeptide-BTB/POZ_domain"/>
</dbReference>
<dbReference type="Gene3D" id="2.160.20.80">
    <property type="entry name" value="E3 ubiquitin-protein ligase SopA"/>
    <property type="match status" value="3"/>
</dbReference>
<dbReference type="Pfam" id="PF00805">
    <property type="entry name" value="Pentapeptide"/>
    <property type="match status" value="6"/>
</dbReference>
<dbReference type="Proteomes" id="UP001203423">
    <property type="component" value="Unassembled WGS sequence"/>
</dbReference>
<feature type="coiled-coil region" evidence="1">
    <location>
        <begin position="363"/>
        <end position="390"/>
    </location>
</feature>
<comment type="caution">
    <text evidence="3">The sequence shown here is derived from an EMBL/GenBank/DDBJ whole genome shotgun (WGS) entry which is preliminary data.</text>
</comment>
<dbReference type="InterPro" id="IPR018683">
    <property type="entry name" value="DUF2169"/>
</dbReference>
<keyword evidence="1" id="KW-0175">Coiled coil</keyword>
<gene>
    <name evidence="3" type="ORF">L2764_02995</name>
</gene>
<accession>A0ABT0L7V2</accession>
<evidence type="ECO:0000313" key="3">
    <source>
        <dbReference type="EMBL" id="MCL1123475.1"/>
    </source>
</evidence>